<proteinExistence type="predicted"/>
<comment type="caution">
    <text evidence="1">The sequence shown here is derived from an EMBL/GenBank/DDBJ whole genome shotgun (WGS) entry which is preliminary data.</text>
</comment>
<protein>
    <submittedName>
        <fullName evidence="1">Uncharacterized protein</fullName>
    </submittedName>
</protein>
<organism evidence="1 2">
    <name type="scientific">Arthrobacter hankyongi</name>
    <dbReference type="NCBI Taxonomy" id="2904801"/>
    <lineage>
        <taxon>Bacteria</taxon>
        <taxon>Bacillati</taxon>
        <taxon>Actinomycetota</taxon>
        <taxon>Actinomycetes</taxon>
        <taxon>Micrococcales</taxon>
        <taxon>Micrococcaceae</taxon>
        <taxon>Arthrobacter</taxon>
    </lineage>
</organism>
<accession>A0ABS9L7Z8</accession>
<dbReference type="Proteomes" id="UP001165368">
    <property type="component" value="Unassembled WGS sequence"/>
</dbReference>
<reference evidence="1" key="1">
    <citation type="submission" date="2022-01" db="EMBL/GenBank/DDBJ databases">
        <authorList>
            <person name="Jo J.-H."/>
            <person name="Im W.-T."/>
        </authorList>
    </citation>
    <scope>NUCLEOTIDE SEQUENCE</scope>
    <source>
        <strain evidence="1">I2-34</strain>
    </source>
</reference>
<gene>
    <name evidence="1" type="ORF">LVY72_12905</name>
</gene>
<dbReference type="EMBL" id="JAKLTQ010000008">
    <property type="protein sequence ID" value="MCG2622800.1"/>
    <property type="molecule type" value="Genomic_DNA"/>
</dbReference>
<dbReference type="RefSeq" id="WP_237821442.1">
    <property type="nucleotide sequence ID" value="NZ_JAKLTQ010000008.1"/>
</dbReference>
<evidence type="ECO:0000313" key="2">
    <source>
        <dbReference type="Proteomes" id="UP001165368"/>
    </source>
</evidence>
<name>A0ABS9L7Z8_9MICC</name>
<keyword evidence="2" id="KW-1185">Reference proteome</keyword>
<evidence type="ECO:0000313" key="1">
    <source>
        <dbReference type="EMBL" id="MCG2622800.1"/>
    </source>
</evidence>
<sequence length="58" mass="7068">MSLLDKQNHLIRTYAIFDRRDWPATAMTGMQLLARDRLPLDAPRFRRVPRRHHAWRSR</sequence>